<feature type="transmembrane region" description="Helical" evidence="1">
    <location>
        <begin position="73"/>
        <end position="94"/>
    </location>
</feature>
<dbReference type="InterPro" id="IPR013099">
    <property type="entry name" value="K_chnl_dom"/>
</dbReference>
<dbReference type="Pfam" id="PF07885">
    <property type="entry name" value="Ion_trans_2"/>
    <property type="match status" value="1"/>
</dbReference>
<reference evidence="3 4" key="1">
    <citation type="submission" date="2017-04" db="EMBL/GenBank/DDBJ databases">
        <title>Novel microbial lineages endemic to geothermal iron-oxide mats fill important gaps in the evolutionary history of Archaea.</title>
        <authorList>
            <person name="Jay Z.J."/>
            <person name="Beam J.P."/>
            <person name="Dlakic M."/>
            <person name="Rusch D.B."/>
            <person name="Kozubal M.A."/>
            <person name="Inskeep W.P."/>
        </authorList>
    </citation>
    <scope>NUCLEOTIDE SEQUENCE [LARGE SCALE GENOMIC DNA]</scope>
    <source>
        <strain evidence="3">OSP_D</strain>
    </source>
</reference>
<evidence type="ECO:0000259" key="2">
    <source>
        <dbReference type="Pfam" id="PF07885"/>
    </source>
</evidence>
<dbReference type="Gene3D" id="1.10.287.70">
    <property type="match status" value="1"/>
</dbReference>
<dbReference type="SUPFAM" id="SSF81324">
    <property type="entry name" value="Voltage-gated potassium channels"/>
    <property type="match status" value="1"/>
</dbReference>
<evidence type="ECO:0000313" key="4">
    <source>
        <dbReference type="Proteomes" id="UP000240322"/>
    </source>
</evidence>
<keyword evidence="1" id="KW-1133">Transmembrane helix</keyword>
<organism evidence="3 4">
    <name type="scientific">Candidatus Marsarchaeota G2 archaeon OSP_D</name>
    <dbReference type="NCBI Taxonomy" id="1978157"/>
    <lineage>
        <taxon>Archaea</taxon>
        <taxon>Candidatus Marsarchaeota</taxon>
        <taxon>Candidatus Marsarchaeota group 2</taxon>
    </lineage>
</organism>
<feature type="transmembrane region" description="Helical" evidence="1">
    <location>
        <begin position="21"/>
        <end position="41"/>
    </location>
</feature>
<accession>A0A2R6API9</accession>
<dbReference type="EMBL" id="NEXE01000125">
    <property type="protein sequence ID" value="PSN88299.1"/>
    <property type="molecule type" value="Genomic_DNA"/>
</dbReference>
<sequence>MFRLLRSVRRHPLSPFSKRGLQALALFFGSIVTATFIMHLLEGWSLVDSFYYITMLTTGEGPSNSPATLVGKLFASFYSIYSVAMLLTTATLMFEPMMGYTFRRGVEFFEKEKMRLGTHQHPSTPQGQQRPSEN</sequence>
<evidence type="ECO:0000256" key="1">
    <source>
        <dbReference type="SAM" id="Phobius"/>
    </source>
</evidence>
<dbReference type="AlphaFoldDB" id="A0A2R6API9"/>
<proteinExistence type="predicted"/>
<feature type="domain" description="Potassium channel" evidence="2">
    <location>
        <begin position="31"/>
        <end position="95"/>
    </location>
</feature>
<evidence type="ECO:0000313" key="3">
    <source>
        <dbReference type="EMBL" id="PSN88299.1"/>
    </source>
</evidence>
<dbReference type="Proteomes" id="UP000240322">
    <property type="component" value="Unassembled WGS sequence"/>
</dbReference>
<keyword evidence="1" id="KW-0812">Transmembrane</keyword>
<protein>
    <recommendedName>
        <fullName evidence="2">Potassium channel domain-containing protein</fullName>
    </recommendedName>
</protein>
<comment type="caution">
    <text evidence="3">The sequence shown here is derived from an EMBL/GenBank/DDBJ whole genome shotgun (WGS) entry which is preliminary data.</text>
</comment>
<name>A0A2R6API9_9ARCH</name>
<keyword evidence="1" id="KW-0472">Membrane</keyword>
<gene>
    <name evidence="3" type="ORF">B9Q03_09445</name>
</gene>